<feature type="region of interest" description="Disordered" evidence="1">
    <location>
        <begin position="62"/>
        <end position="101"/>
    </location>
</feature>
<protein>
    <submittedName>
        <fullName evidence="2">Uncharacterized protein</fullName>
    </submittedName>
</protein>
<sequence length="177" mass="20057">MQGLYPPTPPYSPQAFNPHSRVQEDPGDDSLRNTTVLLNSLIESCQSRRMWVYQIRANLETAQSEGSSSQSVSPPSSDESSYDTYHQYDDDDNDSTSSRWARRKRGFKLRLGGISPKTKRIISTQSECVGQPAEPYSSPSPEDILSMYEKIIESRLESCQRINKMIHSANRATLHNR</sequence>
<keyword evidence="3" id="KW-1185">Reference proteome</keyword>
<dbReference type="Proteomes" id="UP000298030">
    <property type="component" value="Unassembled WGS sequence"/>
</dbReference>
<organism evidence="2 3">
    <name type="scientific">Coprinellus micaceus</name>
    <name type="common">Glistening ink-cap mushroom</name>
    <name type="synonym">Coprinus micaceus</name>
    <dbReference type="NCBI Taxonomy" id="71717"/>
    <lineage>
        <taxon>Eukaryota</taxon>
        <taxon>Fungi</taxon>
        <taxon>Dikarya</taxon>
        <taxon>Basidiomycota</taxon>
        <taxon>Agaricomycotina</taxon>
        <taxon>Agaricomycetes</taxon>
        <taxon>Agaricomycetidae</taxon>
        <taxon>Agaricales</taxon>
        <taxon>Agaricineae</taxon>
        <taxon>Psathyrellaceae</taxon>
        <taxon>Coprinellus</taxon>
    </lineage>
</organism>
<dbReference type="AlphaFoldDB" id="A0A4Y7TN87"/>
<dbReference type="EMBL" id="QPFP01000007">
    <property type="protein sequence ID" value="TEB35616.1"/>
    <property type="molecule type" value="Genomic_DNA"/>
</dbReference>
<name>A0A4Y7TN87_COPMI</name>
<dbReference type="OrthoDB" id="3217075at2759"/>
<feature type="region of interest" description="Disordered" evidence="1">
    <location>
        <begin position="1"/>
        <end position="31"/>
    </location>
</feature>
<proteinExistence type="predicted"/>
<reference evidence="2 3" key="1">
    <citation type="journal article" date="2019" name="Nat. Ecol. Evol.">
        <title>Megaphylogeny resolves global patterns of mushroom evolution.</title>
        <authorList>
            <person name="Varga T."/>
            <person name="Krizsan K."/>
            <person name="Foldi C."/>
            <person name="Dima B."/>
            <person name="Sanchez-Garcia M."/>
            <person name="Sanchez-Ramirez S."/>
            <person name="Szollosi G.J."/>
            <person name="Szarkandi J.G."/>
            <person name="Papp V."/>
            <person name="Albert L."/>
            <person name="Andreopoulos W."/>
            <person name="Angelini C."/>
            <person name="Antonin V."/>
            <person name="Barry K.W."/>
            <person name="Bougher N.L."/>
            <person name="Buchanan P."/>
            <person name="Buyck B."/>
            <person name="Bense V."/>
            <person name="Catcheside P."/>
            <person name="Chovatia M."/>
            <person name="Cooper J."/>
            <person name="Damon W."/>
            <person name="Desjardin D."/>
            <person name="Finy P."/>
            <person name="Geml J."/>
            <person name="Haridas S."/>
            <person name="Hughes K."/>
            <person name="Justo A."/>
            <person name="Karasinski D."/>
            <person name="Kautmanova I."/>
            <person name="Kiss B."/>
            <person name="Kocsube S."/>
            <person name="Kotiranta H."/>
            <person name="LaButti K.M."/>
            <person name="Lechner B.E."/>
            <person name="Liimatainen K."/>
            <person name="Lipzen A."/>
            <person name="Lukacs Z."/>
            <person name="Mihaltcheva S."/>
            <person name="Morgado L.N."/>
            <person name="Niskanen T."/>
            <person name="Noordeloos M.E."/>
            <person name="Ohm R.A."/>
            <person name="Ortiz-Santana B."/>
            <person name="Ovrebo C."/>
            <person name="Racz N."/>
            <person name="Riley R."/>
            <person name="Savchenko A."/>
            <person name="Shiryaev A."/>
            <person name="Soop K."/>
            <person name="Spirin V."/>
            <person name="Szebenyi C."/>
            <person name="Tomsovsky M."/>
            <person name="Tulloss R.E."/>
            <person name="Uehling J."/>
            <person name="Grigoriev I.V."/>
            <person name="Vagvolgyi C."/>
            <person name="Papp T."/>
            <person name="Martin F.M."/>
            <person name="Miettinen O."/>
            <person name="Hibbett D.S."/>
            <person name="Nagy L.G."/>
        </authorList>
    </citation>
    <scope>NUCLEOTIDE SEQUENCE [LARGE SCALE GENOMIC DNA]</scope>
    <source>
        <strain evidence="2 3">FP101781</strain>
    </source>
</reference>
<evidence type="ECO:0000256" key="1">
    <source>
        <dbReference type="SAM" id="MobiDB-lite"/>
    </source>
</evidence>
<evidence type="ECO:0000313" key="3">
    <source>
        <dbReference type="Proteomes" id="UP000298030"/>
    </source>
</evidence>
<evidence type="ECO:0000313" key="2">
    <source>
        <dbReference type="EMBL" id="TEB35616.1"/>
    </source>
</evidence>
<comment type="caution">
    <text evidence="2">The sequence shown here is derived from an EMBL/GenBank/DDBJ whole genome shotgun (WGS) entry which is preliminary data.</text>
</comment>
<feature type="compositionally biased region" description="Pro residues" evidence="1">
    <location>
        <begin position="1"/>
        <end position="12"/>
    </location>
</feature>
<feature type="compositionally biased region" description="Low complexity" evidence="1">
    <location>
        <begin position="63"/>
        <end position="85"/>
    </location>
</feature>
<accession>A0A4Y7TN87</accession>
<gene>
    <name evidence="2" type="ORF">FA13DRAFT_1728459</name>
</gene>